<proteinExistence type="predicted"/>
<feature type="signal peptide" evidence="1">
    <location>
        <begin position="1"/>
        <end position="24"/>
    </location>
</feature>
<evidence type="ECO:0000256" key="1">
    <source>
        <dbReference type="SAM" id="SignalP"/>
    </source>
</evidence>
<dbReference type="Proteomes" id="UP001497493">
    <property type="component" value="Chromosome"/>
</dbReference>
<keyword evidence="3" id="KW-1185">Reference proteome</keyword>
<protein>
    <submittedName>
        <fullName evidence="2">Uncharacterized protein</fullName>
    </submittedName>
</protein>
<organism evidence="2 3">
    <name type="scientific">Candidatus Methylocalor cossyra</name>
    <dbReference type="NCBI Taxonomy" id="3108543"/>
    <lineage>
        <taxon>Bacteria</taxon>
        <taxon>Pseudomonadati</taxon>
        <taxon>Pseudomonadota</taxon>
        <taxon>Gammaproteobacteria</taxon>
        <taxon>Methylococcales</taxon>
        <taxon>Methylococcaceae</taxon>
        <taxon>Candidatus Methylocalor</taxon>
    </lineage>
</organism>
<accession>A0ABM9NI63</accession>
<evidence type="ECO:0000313" key="2">
    <source>
        <dbReference type="EMBL" id="CAL1240313.1"/>
    </source>
</evidence>
<keyword evidence="1" id="KW-0732">Signal</keyword>
<dbReference type="RefSeq" id="WP_348759801.1">
    <property type="nucleotide sequence ID" value="NZ_OZ026884.1"/>
</dbReference>
<evidence type="ECO:0000313" key="3">
    <source>
        <dbReference type="Proteomes" id="UP001497493"/>
    </source>
</evidence>
<reference evidence="2 3" key="1">
    <citation type="submission" date="2024-04" db="EMBL/GenBank/DDBJ databases">
        <authorList>
            <person name="Cremers G."/>
        </authorList>
    </citation>
    <scope>NUCLEOTIDE SEQUENCE [LARGE SCALE GENOMIC DNA]</scope>
    <source>
        <strain evidence="2">MeCH1-AG</strain>
    </source>
</reference>
<feature type="chain" id="PRO_5047002902" evidence="1">
    <location>
        <begin position="25"/>
        <end position="188"/>
    </location>
</feature>
<name>A0ABM9NI63_9GAMM</name>
<gene>
    <name evidence="2" type="ORF">MECH1_V1_1537</name>
</gene>
<dbReference type="EMBL" id="OZ026884">
    <property type="protein sequence ID" value="CAL1240313.1"/>
    <property type="molecule type" value="Genomic_DNA"/>
</dbReference>
<sequence>MTNNSQKKCLPGLFALAVFAPLAAAETPGYLSIRDAEVGWESKTKTVEFEIETAAPIPLDGKAGAFGYGALTDGTNNVVVLTTHLPIDDSSHENPQSGFHTHVLDLKQPSEACSGATLEVDLENSAKNSAFDADYAWSVNDRKVEVKHIPVADLGDAGVENLVTFTIKPILDAQQKPTHLCVNVVEKL</sequence>